<dbReference type="PROSITE" id="PS50206">
    <property type="entry name" value="RHODANESE_3"/>
    <property type="match status" value="2"/>
</dbReference>
<dbReference type="CDD" id="cd01448">
    <property type="entry name" value="TST_Repeat_1"/>
    <property type="match status" value="1"/>
</dbReference>
<sequence>MSVLYKLISPQEFITLLKAQQAKQLGAAKRIIPVDATWYLPNANRNAKEEFLTQERIPGSIFFDIDSIKDTESPYPHMAPPAHKFAEAMNQFGVLPNDVLVVYDRIGNFSSPRCAWTLALFGHPEVYLLNNFTEYQKLNGPIETSSVDKLSPYTPTNNYNINKDISEEQVVKYDEMMELVQSKHFHDGKIQLFDARSNGRFKGVDSEPRPGLSSGHVPGAQSLPFVDVLDPVTKQFPTDSKDMKNIIIEAIRKNNGNTKSKEDVERDLENNQIYTMCGTGVTGAIIKTSFEHAGYKNIKLYDGSWTEWALRNGDDSSLIIKDL</sequence>
<dbReference type="Pfam" id="PF00581">
    <property type="entry name" value="Rhodanese"/>
    <property type="match status" value="2"/>
</dbReference>
<dbReference type="PANTHER" id="PTHR11364:SF27">
    <property type="entry name" value="SULFURTRANSFERASE"/>
    <property type="match status" value="1"/>
</dbReference>
<dbReference type="InterPro" id="IPR045078">
    <property type="entry name" value="TST/MPST-like"/>
</dbReference>
<keyword evidence="5" id="KW-1185">Reference proteome</keyword>
<dbReference type="CDD" id="cd01449">
    <property type="entry name" value="TST_Repeat_2"/>
    <property type="match status" value="1"/>
</dbReference>
<reference evidence="5" key="1">
    <citation type="submission" date="2023-07" db="EMBL/GenBank/DDBJ databases">
        <title>A draft genome of Kazachstania heterogenica Y-27499.</title>
        <authorList>
            <person name="Donic C."/>
            <person name="Kralova J.S."/>
            <person name="Fidel L."/>
            <person name="Ben-Dor S."/>
            <person name="Jung S."/>
        </authorList>
    </citation>
    <scope>NUCLEOTIDE SEQUENCE [LARGE SCALE GENOMIC DNA]</scope>
    <source>
        <strain evidence="5">Y27499</strain>
    </source>
</reference>
<dbReference type="InterPro" id="IPR036873">
    <property type="entry name" value="Rhodanese-like_dom_sf"/>
</dbReference>
<dbReference type="GO" id="GO:0005739">
    <property type="term" value="C:mitochondrion"/>
    <property type="evidence" value="ECO:0007669"/>
    <property type="project" value="TreeGrafter"/>
</dbReference>
<dbReference type="SUPFAM" id="SSF52821">
    <property type="entry name" value="Rhodanese/Cell cycle control phosphatase"/>
    <property type="match status" value="2"/>
</dbReference>
<gene>
    <name evidence="4" type="ORF">RI543_002533</name>
</gene>
<evidence type="ECO:0000256" key="1">
    <source>
        <dbReference type="ARBA" id="ARBA00022679"/>
    </source>
</evidence>
<dbReference type="AlphaFoldDB" id="A0AAN7WH42"/>
<organism evidence="4 5">
    <name type="scientific">Arxiozyma heterogenica</name>
    <dbReference type="NCBI Taxonomy" id="278026"/>
    <lineage>
        <taxon>Eukaryota</taxon>
        <taxon>Fungi</taxon>
        <taxon>Dikarya</taxon>
        <taxon>Ascomycota</taxon>
        <taxon>Saccharomycotina</taxon>
        <taxon>Saccharomycetes</taxon>
        <taxon>Saccharomycetales</taxon>
        <taxon>Saccharomycetaceae</taxon>
        <taxon>Arxiozyma</taxon>
    </lineage>
</organism>
<evidence type="ECO:0000259" key="3">
    <source>
        <dbReference type="PROSITE" id="PS50206"/>
    </source>
</evidence>
<dbReference type="Gene3D" id="3.40.250.10">
    <property type="entry name" value="Rhodanese-like domain"/>
    <property type="match status" value="2"/>
</dbReference>
<evidence type="ECO:0000256" key="2">
    <source>
        <dbReference type="ARBA" id="ARBA00022737"/>
    </source>
</evidence>
<dbReference type="InterPro" id="IPR001763">
    <property type="entry name" value="Rhodanese-like_dom"/>
</dbReference>
<name>A0AAN7WH42_9SACH</name>
<dbReference type="EMBL" id="JAWIZZ010000045">
    <property type="protein sequence ID" value="KAK5779993.1"/>
    <property type="molecule type" value="Genomic_DNA"/>
</dbReference>
<evidence type="ECO:0000313" key="5">
    <source>
        <dbReference type="Proteomes" id="UP001306508"/>
    </source>
</evidence>
<dbReference type="GO" id="GO:0004792">
    <property type="term" value="F:thiosulfate-cyanide sulfurtransferase activity"/>
    <property type="evidence" value="ECO:0007669"/>
    <property type="project" value="TreeGrafter"/>
</dbReference>
<dbReference type="SMART" id="SM00450">
    <property type="entry name" value="RHOD"/>
    <property type="match status" value="2"/>
</dbReference>
<dbReference type="FunFam" id="3.40.250.10:FF:000070">
    <property type="entry name" value="Sulfurtransferase"/>
    <property type="match status" value="1"/>
</dbReference>
<evidence type="ECO:0000313" key="4">
    <source>
        <dbReference type="EMBL" id="KAK5779993.1"/>
    </source>
</evidence>
<dbReference type="Proteomes" id="UP001306508">
    <property type="component" value="Unassembled WGS sequence"/>
</dbReference>
<protein>
    <recommendedName>
        <fullName evidence="3">Rhodanese domain-containing protein</fullName>
    </recommendedName>
</protein>
<feature type="domain" description="Rhodanese" evidence="3">
    <location>
        <begin position="27"/>
        <end position="144"/>
    </location>
</feature>
<accession>A0AAN7WH42</accession>
<keyword evidence="2" id="KW-0677">Repeat</keyword>
<comment type="caution">
    <text evidence="4">The sequence shown here is derived from an EMBL/GenBank/DDBJ whole genome shotgun (WGS) entry which is preliminary data.</text>
</comment>
<dbReference type="PANTHER" id="PTHR11364">
    <property type="entry name" value="THIOSULFATE SULFERTANSFERASE"/>
    <property type="match status" value="1"/>
</dbReference>
<proteinExistence type="predicted"/>
<keyword evidence="1" id="KW-0808">Transferase</keyword>
<feature type="domain" description="Rhodanese" evidence="3">
    <location>
        <begin position="186"/>
        <end position="317"/>
    </location>
</feature>